<evidence type="ECO:0000313" key="1">
    <source>
        <dbReference type="EMBL" id="SPO63691.1"/>
    </source>
</evidence>
<reference evidence="1 2" key="1">
    <citation type="submission" date="2018-02" db="EMBL/GenBank/DDBJ databases">
        <authorList>
            <person name="Dubost A."/>
        </authorList>
    </citation>
    <scope>NUCLEOTIDE SEQUENCE [LARGE SCALE GENOMIC DNA]</scope>
    <source>
        <strain evidence="2">JV551A3</strain>
    </source>
</reference>
<sequence>MTETAGKGNCLVPRHQGWLSVGTVTPFLLIQGFVPGLLDPACGIRYQEKPNGPQR</sequence>
<keyword evidence="2" id="KW-1185">Reference proteome</keyword>
<evidence type="ECO:0000313" key="2">
    <source>
        <dbReference type="Proteomes" id="UP000294335"/>
    </source>
</evidence>
<protein>
    <submittedName>
        <fullName evidence="1">Uncharacterized protein</fullName>
    </submittedName>
</protein>
<dbReference type="Proteomes" id="UP000294335">
    <property type="component" value="Unassembled WGS sequence"/>
</dbReference>
<dbReference type="EMBL" id="OPYN01000221">
    <property type="protein sequence ID" value="SPO63691.1"/>
    <property type="molecule type" value="Genomic_DNA"/>
</dbReference>
<dbReference type="AlphaFoldDB" id="A0AAQ1PBZ9"/>
<gene>
    <name evidence="1" type="ORF">JV551A3_V1_2210043</name>
</gene>
<accession>A0AAQ1PBZ9</accession>
<name>A0AAQ1PBZ9_9PSED</name>
<comment type="caution">
    <text evidence="1">The sequence shown here is derived from an EMBL/GenBank/DDBJ whole genome shotgun (WGS) entry which is preliminary data.</text>
</comment>
<organism evidence="1 2">
    <name type="scientific">Pseudomonas inefficax</name>
    <dbReference type="NCBI Taxonomy" id="2078786"/>
    <lineage>
        <taxon>Bacteria</taxon>
        <taxon>Pseudomonadati</taxon>
        <taxon>Pseudomonadota</taxon>
        <taxon>Gammaproteobacteria</taxon>
        <taxon>Pseudomonadales</taxon>
        <taxon>Pseudomonadaceae</taxon>
        <taxon>Pseudomonas</taxon>
    </lineage>
</organism>
<proteinExistence type="predicted"/>